<sequence>MSRICLVGAGYISRVHADALKAIPDHRITAIVDPNEAAATRLARDIGAGDVFASVEAALAADAFDRAHVLVPPDLHAPVALTLLQAGKAVLLEKPLAAGSAECRALLEAAAASGAALGVNQNFVHHPAFARLRRLLDAGTLGRPNHVSCLYNVPLRQMAARQFGHWMFREPGNILLEQAVHPLSQIVALAGAVQEVRALAGPPVEIAPGLPFTPALDVSLTCRALPAQLRFAVGQSFPFWQVTVICDDGVAVADILANRMFSYRRSRWLEALDGMVSGLATAGGIARDAARGMADYAASTLRLKGRSDPFFVSMRASIAAFHAALDAGAVPALDGHFGADLVTVCETIRDQVMPRPTPRPAKAEAVGPCDVAVLGGTGFIGTHVVRRFVADGLRVAVMARSLRNLPAVFDDPRATLHRGDIGDAEAVARAIGDAPVVVNLAHGGGGGSFEEVRRAMVGGAETVAKVCRDKGVRRLVHVGSIAALYLGPQPAAVTGATPPDPQEHKRGDYARAKVLCDRLLLDLHAREGLPVVILRPGLVVGEGSSPFHSGVGLYNNEQHCIGWNDGRNALPFVLVEDVAAAILQACRAEGIEGRCYNLVGDVRPDARRYVADLAQALGRPLRYHPQSTTWLWLEDFGKWVVKRATGRRVPAPARRDFLSRGMQARFDCADAVRDLGWQPVSDTELFRRRAILVHAP</sequence>
<dbReference type="Proteomes" id="UP001165679">
    <property type="component" value="Unassembled WGS sequence"/>
</dbReference>
<evidence type="ECO:0000259" key="1">
    <source>
        <dbReference type="Pfam" id="PF01370"/>
    </source>
</evidence>
<dbReference type="Gene3D" id="3.40.50.720">
    <property type="entry name" value="NAD(P)-binding Rossmann-like Domain"/>
    <property type="match status" value="2"/>
</dbReference>
<organism evidence="4 5">
    <name type="scientific">Limobrevibacterium gyesilva</name>
    <dbReference type="NCBI Taxonomy" id="2991712"/>
    <lineage>
        <taxon>Bacteria</taxon>
        <taxon>Pseudomonadati</taxon>
        <taxon>Pseudomonadota</taxon>
        <taxon>Alphaproteobacteria</taxon>
        <taxon>Acetobacterales</taxon>
        <taxon>Acetobacteraceae</taxon>
        <taxon>Limobrevibacterium</taxon>
    </lineage>
</organism>
<keyword evidence="5" id="KW-1185">Reference proteome</keyword>
<dbReference type="Gene3D" id="3.30.360.10">
    <property type="entry name" value="Dihydrodipicolinate Reductase, domain 2"/>
    <property type="match status" value="1"/>
</dbReference>
<dbReference type="InterPro" id="IPR051317">
    <property type="entry name" value="Gfo/Idh/MocA_oxidoreduct"/>
</dbReference>
<dbReference type="SUPFAM" id="SSF51735">
    <property type="entry name" value="NAD(P)-binding Rossmann-fold domains"/>
    <property type="match status" value="2"/>
</dbReference>
<dbReference type="InterPro" id="IPR001509">
    <property type="entry name" value="Epimerase_deHydtase"/>
</dbReference>
<dbReference type="GO" id="GO:0000166">
    <property type="term" value="F:nucleotide binding"/>
    <property type="evidence" value="ECO:0007669"/>
    <property type="project" value="InterPro"/>
</dbReference>
<dbReference type="InterPro" id="IPR000683">
    <property type="entry name" value="Gfo/Idh/MocA-like_OxRdtase_N"/>
</dbReference>
<feature type="domain" description="NAD-dependent epimerase/dehydratase" evidence="1">
    <location>
        <begin position="371"/>
        <end position="598"/>
    </location>
</feature>
<feature type="domain" description="GFO/IDH/MocA-like oxidoreductase" evidence="3">
    <location>
        <begin position="129"/>
        <end position="201"/>
    </location>
</feature>
<gene>
    <name evidence="4" type="ORF">OL599_20185</name>
</gene>
<evidence type="ECO:0000313" key="5">
    <source>
        <dbReference type="Proteomes" id="UP001165679"/>
    </source>
</evidence>
<dbReference type="EMBL" id="JAPDNT010000026">
    <property type="protein sequence ID" value="MCW3476890.1"/>
    <property type="molecule type" value="Genomic_DNA"/>
</dbReference>
<dbReference type="Pfam" id="PF22725">
    <property type="entry name" value="GFO_IDH_MocA_C3"/>
    <property type="match status" value="1"/>
</dbReference>
<dbReference type="InterPro" id="IPR036291">
    <property type="entry name" value="NAD(P)-bd_dom_sf"/>
</dbReference>
<comment type="caution">
    <text evidence="4">The sequence shown here is derived from an EMBL/GenBank/DDBJ whole genome shotgun (WGS) entry which is preliminary data.</text>
</comment>
<dbReference type="RefSeq" id="WP_264715743.1">
    <property type="nucleotide sequence ID" value="NZ_JAPDNT010000026.1"/>
</dbReference>
<dbReference type="AlphaFoldDB" id="A0AA41YUT8"/>
<dbReference type="PANTHER" id="PTHR43708">
    <property type="entry name" value="CONSERVED EXPRESSED OXIDOREDUCTASE (EUROFUNG)"/>
    <property type="match status" value="1"/>
</dbReference>
<dbReference type="Pfam" id="PF01370">
    <property type="entry name" value="Epimerase"/>
    <property type="match status" value="1"/>
</dbReference>
<evidence type="ECO:0000259" key="2">
    <source>
        <dbReference type="Pfam" id="PF01408"/>
    </source>
</evidence>
<protein>
    <submittedName>
        <fullName evidence="4">NAD-dependent epimerase/dehydratase family protein</fullName>
    </submittedName>
</protein>
<dbReference type="SUPFAM" id="SSF55347">
    <property type="entry name" value="Glyceraldehyde-3-phosphate dehydrogenase-like, C-terminal domain"/>
    <property type="match status" value="1"/>
</dbReference>
<accession>A0AA41YUT8</accession>
<feature type="domain" description="Gfo/Idh/MocA-like oxidoreductase N-terminal" evidence="2">
    <location>
        <begin position="3"/>
        <end position="120"/>
    </location>
</feature>
<evidence type="ECO:0000313" key="4">
    <source>
        <dbReference type="EMBL" id="MCW3476890.1"/>
    </source>
</evidence>
<dbReference type="Pfam" id="PF01408">
    <property type="entry name" value="GFO_IDH_MocA"/>
    <property type="match status" value="1"/>
</dbReference>
<dbReference type="PANTHER" id="PTHR43708:SF8">
    <property type="entry name" value="OXIDOREDUCTASE"/>
    <property type="match status" value="1"/>
</dbReference>
<reference evidence="4" key="1">
    <citation type="submission" date="2022-09" db="EMBL/GenBank/DDBJ databases">
        <title>Rhodovastum sp. nov. RN2-1 isolated from soil in Seongnam, South Korea.</title>
        <authorList>
            <person name="Le N.T."/>
        </authorList>
    </citation>
    <scope>NUCLEOTIDE SEQUENCE</scope>
    <source>
        <strain evidence="4">RN2-1</strain>
    </source>
</reference>
<proteinExistence type="predicted"/>
<reference evidence="4" key="2">
    <citation type="submission" date="2022-10" db="EMBL/GenBank/DDBJ databases">
        <authorList>
            <person name="Trinh H.N."/>
        </authorList>
    </citation>
    <scope>NUCLEOTIDE SEQUENCE</scope>
    <source>
        <strain evidence="4">RN2-1</strain>
    </source>
</reference>
<evidence type="ECO:0000259" key="3">
    <source>
        <dbReference type="Pfam" id="PF22725"/>
    </source>
</evidence>
<dbReference type="InterPro" id="IPR055170">
    <property type="entry name" value="GFO_IDH_MocA-like_dom"/>
</dbReference>
<name>A0AA41YUT8_9PROT</name>